<keyword evidence="7 10" id="KW-0472">Membrane</keyword>
<dbReference type="Gene3D" id="2.40.170.20">
    <property type="entry name" value="TonB-dependent receptor, beta-barrel domain"/>
    <property type="match status" value="1"/>
</dbReference>
<dbReference type="InterPro" id="IPR036942">
    <property type="entry name" value="Beta-barrel_TonB_sf"/>
</dbReference>
<accession>A0A2T6C3L5</accession>
<evidence type="ECO:0000256" key="1">
    <source>
        <dbReference type="ARBA" id="ARBA00004571"/>
    </source>
</evidence>
<dbReference type="GO" id="GO:0009279">
    <property type="term" value="C:cell outer membrane"/>
    <property type="evidence" value="ECO:0007669"/>
    <property type="project" value="UniProtKB-SubCell"/>
</dbReference>
<dbReference type="PANTHER" id="PTHR30069">
    <property type="entry name" value="TONB-DEPENDENT OUTER MEMBRANE RECEPTOR"/>
    <property type="match status" value="1"/>
</dbReference>
<feature type="chain" id="PRO_5015587527" evidence="12">
    <location>
        <begin position="21"/>
        <end position="621"/>
    </location>
</feature>
<dbReference type="Pfam" id="PF07715">
    <property type="entry name" value="Plug"/>
    <property type="match status" value="1"/>
</dbReference>
<keyword evidence="5 12" id="KW-0732">Signal</keyword>
<evidence type="ECO:0000256" key="12">
    <source>
        <dbReference type="SAM" id="SignalP"/>
    </source>
</evidence>
<evidence type="ECO:0000256" key="10">
    <source>
        <dbReference type="PROSITE-ProRule" id="PRU01360"/>
    </source>
</evidence>
<evidence type="ECO:0000256" key="6">
    <source>
        <dbReference type="ARBA" id="ARBA00023077"/>
    </source>
</evidence>
<comment type="similarity">
    <text evidence="10 11">Belongs to the TonB-dependent receptor family.</text>
</comment>
<feature type="signal peptide" evidence="12">
    <location>
        <begin position="1"/>
        <end position="20"/>
    </location>
</feature>
<evidence type="ECO:0000313" key="15">
    <source>
        <dbReference type="EMBL" id="PTX62894.1"/>
    </source>
</evidence>
<reference evidence="15 16" key="1">
    <citation type="submission" date="2018-04" db="EMBL/GenBank/DDBJ databases">
        <title>Genomic Encyclopedia of Archaeal and Bacterial Type Strains, Phase II (KMG-II): from individual species to whole genera.</title>
        <authorList>
            <person name="Goeker M."/>
        </authorList>
    </citation>
    <scope>NUCLEOTIDE SEQUENCE [LARGE SCALE GENOMIC DNA]</scope>
    <source>
        <strain evidence="15 16">DSM 25731</strain>
    </source>
</reference>
<proteinExistence type="inferred from homology"/>
<dbReference type="InterPro" id="IPR000531">
    <property type="entry name" value="Beta-barrel_TonB"/>
</dbReference>
<keyword evidence="3 10" id="KW-1134">Transmembrane beta strand</keyword>
<keyword evidence="8" id="KW-0675">Receptor</keyword>
<dbReference type="Proteomes" id="UP000244090">
    <property type="component" value="Unassembled WGS sequence"/>
</dbReference>
<feature type="domain" description="TonB-dependent receptor plug" evidence="14">
    <location>
        <begin position="45"/>
        <end position="151"/>
    </location>
</feature>
<dbReference type="CDD" id="cd01347">
    <property type="entry name" value="ligand_gated_channel"/>
    <property type="match status" value="1"/>
</dbReference>
<dbReference type="Gene3D" id="2.170.130.10">
    <property type="entry name" value="TonB-dependent receptor, plug domain"/>
    <property type="match status" value="1"/>
</dbReference>
<keyword evidence="2 10" id="KW-0813">Transport</keyword>
<dbReference type="GO" id="GO:0015344">
    <property type="term" value="F:siderophore uptake transmembrane transporter activity"/>
    <property type="evidence" value="ECO:0007669"/>
    <property type="project" value="TreeGrafter"/>
</dbReference>
<feature type="domain" description="TonB-dependent receptor-like beta-barrel" evidence="13">
    <location>
        <begin position="172"/>
        <end position="595"/>
    </location>
</feature>
<dbReference type="PROSITE" id="PS51257">
    <property type="entry name" value="PROKAR_LIPOPROTEIN"/>
    <property type="match status" value="1"/>
</dbReference>
<evidence type="ECO:0000256" key="11">
    <source>
        <dbReference type="RuleBase" id="RU003357"/>
    </source>
</evidence>
<evidence type="ECO:0000256" key="5">
    <source>
        <dbReference type="ARBA" id="ARBA00022729"/>
    </source>
</evidence>
<organism evidence="15 16">
    <name type="scientific">Kordia periserrulae</name>
    <dbReference type="NCBI Taxonomy" id="701523"/>
    <lineage>
        <taxon>Bacteria</taxon>
        <taxon>Pseudomonadati</taxon>
        <taxon>Bacteroidota</taxon>
        <taxon>Flavobacteriia</taxon>
        <taxon>Flavobacteriales</taxon>
        <taxon>Flavobacteriaceae</taxon>
        <taxon>Kordia</taxon>
    </lineage>
</organism>
<evidence type="ECO:0000259" key="14">
    <source>
        <dbReference type="Pfam" id="PF07715"/>
    </source>
</evidence>
<dbReference type="GO" id="GO:0044718">
    <property type="term" value="P:siderophore transmembrane transport"/>
    <property type="evidence" value="ECO:0007669"/>
    <property type="project" value="TreeGrafter"/>
</dbReference>
<dbReference type="InterPro" id="IPR037066">
    <property type="entry name" value="Plug_dom_sf"/>
</dbReference>
<dbReference type="RefSeq" id="WP_108113873.1">
    <property type="nucleotide sequence ID" value="NZ_QBKT01000002.1"/>
</dbReference>
<evidence type="ECO:0000256" key="4">
    <source>
        <dbReference type="ARBA" id="ARBA00022692"/>
    </source>
</evidence>
<dbReference type="InterPro" id="IPR039426">
    <property type="entry name" value="TonB-dep_rcpt-like"/>
</dbReference>
<keyword evidence="4 10" id="KW-0812">Transmembrane</keyword>
<protein>
    <submittedName>
        <fullName evidence="15">Vitamin B12 transporter</fullName>
    </submittedName>
</protein>
<evidence type="ECO:0000256" key="3">
    <source>
        <dbReference type="ARBA" id="ARBA00022452"/>
    </source>
</evidence>
<dbReference type="PROSITE" id="PS52016">
    <property type="entry name" value="TONB_DEPENDENT_REC_3"/>
    <property type="match status" value="1"/>
</dbReference>
<comment type="caution">
    <text evidence="15">The sequence shown here is derived from an EMBL/GenBank/DDBJ whole genome shotgun (WGS) entry which is preliminary data.</text>
</comment>
<gene>
    <name evidence="15" type="ORF">C8N46_102295</name>
</gene>
<dbReference type="InterPro" id="IPR012910">
    <property type="entry name" value="Plug_dom"/>
</dbReference>
<dbReference type="EMBL" id="QBKT01000002">
    <property type="protein sequence ID" value="PTX62894.1"/>
    <property type="molecule type" value="Genomic_DNA"/>
</dbReference>
<evidence type="ECO:0000256" key="8">
    <source>
        <dbReference type="ARBA" id="ARBA00023170"/>
    </source>
</evidence>
<keyword evidence="9 10" id="KW-0998">Cell outer membrane</keyword>
<keyword evidence="6 11" id="KW-0798">TonB box</keyword>
<dbReference type="PANTHER" id="PTHR30069:SF29">
    <property type="entry name" value="HEMOGLOBIN AND HEMOGLOBIN-HAPTOGLOBIN-BINDING PROTEIN 1-RELATED"/>
    <property type="match status" value="1"/>
</dbReference>
<evidence type="ECO:0000256" key="2">
    <source>
        <dbReference type="ARBA" id="ARBA00022448"/>
    </source>
</evidence>
<evidence type="ECO:0000256" key="7">
    <source>
        <dbReference type="ARBA" id="ARBA00023136"/>
    </source>
</evidence>
<dbReference type="AlphaFoldDB" id="A0A2T6C3L5"/>
<comment type="subcellular location">
    <subcellularLocation>
        <location evidence="1 10">Cell outer membrane</location>
        <topology evidence="1 10">Multi-pass membrane protein</topology>
    </subcellularLocation>
</comment>
<dbReference type="SUPFAM" id="SSF56935">
    <property type="entry name" value="Porins"/>
    <property type="match status" value="1"/>
</dbReference>
<name>A0A2T6C3L5_9FLAO</name>
<sequence>MKKTVLSVSALFLACTAAYAQEQDKTEQLDEVVISDSRHALKRENSGKTVISISSEEIKKNRGRTVAEVINTKSGIEILGSRSNAGQNLSYFVRGGNNRQVLILIDGIQVTDPSSIANDFDLRLLALDQIESIEIVKGASSTLYGSGAATAVINITIKKASKDTIALRVNSAFGTNQSQDNQDYNVTDFSNSARIDGTIDEVTYVVGFGHQDTDGLSAVIGEESDRFSRINTNVRVGYKFSDAFEASVFGTFDKLKSDYDNSFPIQDAEFVSKSEQYRVGIAPKYTYKNGSVTMNAAYTTIDREFQSNFPSTFEGETVAVDIFNKYNFNNKFFTVVGLNYIDNQTTFAEIASSSIVDPYINVVYVSEFGLNVNVGGRLNNHSEYGTHFTYNLNPSYRRKLGEDGYAKVFGSYSTSFIAPTLSQLFGSFGPNPNLEPEENTTLEGGVEVQLSKKLRVSAVYFNRDEENFIDYVVTDFNTFTGEYQNVQQDFTVNGVEVEVFATPLENVTVNANYTFTEKKDVDVLRIPNHKANLNASYAFSAKTNAGLTYQYTSERLDTDFTTFQNVTLDAFNLFGANLNHTFNKRWTGFVTVDNIFNEDYTEITGFTTRGMNVRVGFSLSL</sequence>
<keyword evidence="16" id="KW-1185">Reference proteome</keyword>
<evidence type="ECO:0000256" key="9">
    <source>
        <dbReference type="ARBA" id="ARBA00023237"/>
    </source>
</evidence>
<evidence type="ECO:0000259" key="13">
    <source>
        <dbReference type="Pfam" id="PF00593"/>
    </source>
</evidence>
<evidence type="ECO:0000313" key="16">
    <source>
        <dbReference type="Proteomes" id="UP000244090"/>
    </source>
</evidence>
<dbReference type="OrthoDB" id="9758472at2"/>
<dbReference type="Pfam" id="PF00593">
    <property type="entry name" value="TonB_dep_Rec_b-barrel"/>
    <property type="match status" value="1"/>
</dbReference>